<dbReference type="STRING" id="1470200.PL75_02010"/>
<dbReference type="RefSeq" id="WP_047760237.1">
    <property type="nucleotide sequence ID" value="NZ_CP091510.1"/>
</dbReference>
<dbReference type="PANTHER" id="PTHR35891:SF3">
    <property type="entry name" value="THIOL:DISULFIDE INTERCHANGE PROTEIN DSBL"/>
    <property type="match status" value="1"/>
</dbReference>
<evidence type="ECO:0000256" key="6">
    <source>
        <dbReference type="ARBA" id="ARBA00023157"/>
    </source>
</evidence>
<evidence type="ECO:0000256" key="1">
    <source>
        <dbReference type="ARBA" id="ARBA00004418"/>
    </source>
</evidence>
<feature type="chain" id="PRO_5005247496" description="Thiol:disulfide interchange protein DsbA" evidence="8">
    <location>
        <begin position="27"/>
        <end position="235"/>
    </location>
</feature>
<evidence type="ECO:0000259" key="9">
    <source>
        <dbReference type="PROSITE" id="PS51352"/>
    </source>
</evidence>
<evidence type="ECO:0000313" key="11">
    <source>
        <dbReference type="Proteomes" id="UP000036027"/>
    </source>
</evidence>
<dbReference type="SUPFAM" id="SSF52833">
    <property type="entry name" value="Thioredoxin-like"/>
    <property type="match status" value="1"/>
</dbReference>
<comment type="caution">
    <text evidence="10">The sequence shown here is derived from an EMBL/GenBank/DDBJ whole genome shotgun (WGS) entry which is preliminary data.</text>
</comment>
<evidence type="ECO:0000313" key="10">
    <source>
        <dbReference type="EMBL" id="KLT73735.1"/>
    </source>
</evidence>
<dbReference type="PANTHER" id="PTHR35891">
    <property type="entry name" value="THIOL:DISULFIDE INTERCHANGE PROTEIN DSBA"/>
    <property type="match status" value="1"/>
</dbReference>
<keyword evidence="6" id="KW-1015">Disulfide bond</keyword>
<keyword evidence="5" id="KW-0574">Periplasm</keyword>
<dbReference type="InterPro" id="IPR050824">
    <property type="entry name" value="Thiol_disulfide_DsbA"/>
</dbReference>
<name>A0A0J0YUF8_9NEIS</name>
<dbReference type="PROSITE" id="PS51352">
    <property type="entry name" value="THIOREDOXIN_2"/>
    <property type="match status" value="1"/>
</dbReference>
<gene>
    <name evidence="10" type="ORF">PL75_02010</name>
</gene>
<comment type="subcellular location">
    <subcellularLocation>
        <location evidence="1">Periplasm</location>
    </subcellularLocation>
</comment>
<dbReference type="InterPro" id="IPR001853">
    <property type="entry name" value="DSBA-like_thioredoxin_dom"/>
</dbReference>
<dbReference type="GO" id="GO:0042597">
    <property type="term" value="C:periplasmic space"/>
    <property type="evidence" value="ECO:0007669"/>
    <property type="project" value="UniProtKB-SubCell"/>
</dbReference>
<dbReference type="PROSITE" id="PS00194">
    <property type="entry name" value="THIOREDOXIN_1"/>
    <property type="match status" value="1"/>
</dbReference>
<dbReference type="Proteomes" id="UP000036027">
    <property type="component" value="Unassembled WGS sequence"/>
</dbReference>
<dbReference type="EMBL" id="JTDO01000002">
    <property type="protein sequence ID" value="KLT73735.1"/>
    <property type="molecule type" value="Genomic_DNA"/>
</dbReference>
<dbReference type="CDD" id="cd03019">
    <property type="entry name" value="DsbA_DsbA"/>
    <property type="match status" value="1"/>
</dbReference>
<comment type="similarity">
    <text evidence="2">Belongs to the thioredoxin family. DsbA subfamily.</text>
</comment>
<keyword evidence="7" id="KW-0676">Redox-active center</keyword>
<dbReference type="Gene3D" id="3.40.30.10">
    <property type="entry name" value="Glutaredoxin"/>
    <property type="match status" value="1"/>
</dbReference>
<sequence>MKFKSAILAAVLAAVLAAGFAAQAGAAPVEGKDYTVLPKPIPQEQANKIEVLEFFGYFCVHCYHLDPVLLKHARNFPSDTYLRTQHVVWQPEMLGLARVAAAVNQSGLKYQANPAVFEAVYNQKLKLEDPATFKAWAAQQKSFDGQKLIAAYDSFGNQAQAKKMEEMTNTYQISGTPTVVVGGKYQVQFSGDWNAGMAVIDALVDKVRNERGMKAPAAKPSLKSKGAALAKIANH</sequence>
<dbReference type="InterPro" id="IPR017937">
    <property type="entry name" value="Thioredoxin_CS"/>
</dbReference>
<dbReference type="InterPro" id="IPR013766">
    <property type="entry name" value="Thioredoxin_domain"/>
</dbReference>
<protein>
    <recommendedName>
        <fullName evidence="3">Thiol:disulfide interchange protein DsbA</fullName>
    </recommendedName>
</protein>
<accession>A0A0J0YUF8</accession>
<evidence type="ECO:0000256" key="3">
    <source>
        <dbReference type="ARBA" id="ARBA00013831"/>
    </source>
</evidence>
<proteinExistence type="inferred from homology"/>
<dbReference type="OrthoDB" id="9784896at2"/>
<evidence type="ECO:0000256" key="4">
    <source>
        <dbReference type="ARBA" id="ARBA00022729"/>
    </source>
</evidence>
<keyword evidence="11" id="KW-1185">Reference proteome</keyword>
<dbReference type="InterPro" id="IPR023205">
    <property type="entry name" value="DsbA/DsbL"/>
</dbReference>
<dbReference type="AlphaFoldDB" id="A0A0J0YUF8"/>
<evidence type="ECO:0000256" key="5">
    <source>
        <dbReference type="ARBA" id="ARBA00022764"/>
    </source>
</evidence>
<reference evidence="10 11" key="1">
    <citation type="submission" date="2014-11" db="EMBL/GenBank/DDBJ databases">
        <title>Genome of a novel goose pathogen.</title>
        <authorList>
            <person name="Hansen C.M."/>
            <person name="Hueffer K."/>
            <person name="Choi S.C."/>
        </authorList>
    </citation>
    <scope>NUCLEOTIDE SEQUENCE [LARGE SCALE GENOMIC DNA]</scope>
    <source>
        <strain evidence="10 11">KH1503</strain>
    </source>
</reference>
<evidence type="ECO:0000256" key="2">
    <source>
        <dbReference type="ARBA" id="ARBA00005791"/>
    </source>
</evidence>
<dbReference type="GO" id="GO:0015036">
    <property type="term" value="F:disulfide oxidoreductase activity"/>
    <property type="evidence" value="ECO:0007669"/>
    <property type="project" value="UniProtKB-ARBA"/>
</dbReference>
<dbReference type="PATRIC" id="fig|1470200.3.peg.1201"/>
<keyword evidence="4 8" id="KW-0732">Signal</keyword>
<organism evidence="10 11">
    <name type="scientific">Neisseria arctica</name>
    <dbReference type="NCBI Taxonomy" id="1470200"/>
    <lineage>
        <taxon>Bacteria</taxon>
        <taxon>Pseudomonadati</taxon>
        <taxon>Pseudomonadota</taxon>
        <taxon>Betaproteobacteria</taxon>
        <taxon>Neisseriales</taxon>
        <taxon>Neisseriaceae</taxon>
        <taxon>Neisseria</taxon>
    </lineage>
</organism>
<dbReference type="InterPro" id="IPR036249">
    <property type="entry name" value="Thioredoxin-like_sf"/>
</dbReference>
<feature type="domain" description="Thioredoxin" evidence="9">
    <location>
        <begin position="15"/>
        <end position="209"/>
    </location>
</feature>
<dbReference type="Pfam" id="PF01323">
    <property type="entry name" value="DSBA"/>
    <property type="match status" value="1"/>
</dbReference>
<evidence type="ECO:0000256" key="8">
    <source>
        <dbReference type="SAM" id="SignalP"/>
    </source>
</evidence>
<evidence type="ECO:0000256" key="7">
    <source>
        <dbReference type="ARBA" id="ARBA00023284"/>
    </source>
</evidence>
<feature type="signal peptide" evidence="8">
    <location>
        <begin position="1"/>
        <end position="26"/>
    </location>
</feature>